<dbReference type="STRING" id="1069536.SINU_08470"/>
<organism evidence="9 10">
    <name type="scientific">Sporolactobacillus inulinus CASD</name>
    <dbReference type="NCBI Taxonomy" id="1069536"/>
    <lineage>
        <taxon>Bacteria</taxon>
        <taxon>Bacillati</taxon>
        <taxon>Bacillota</taxon>
        <taxon>Bacilli</taxon>
        <taxon>Bacillales</taxon>
        <taxon>Sporolactobacillaceae</taxon>
        <taxon>Sporolactobacillus</taxon>
    </lineage>
</organism>
<keyword evidence="6" id="KW-1278">Translocase</keyword>
<evidence type="ECO:0000256" key="7">
    <source>
        <dbReference type="ARBA" id="ARBA00023136"/>
    </source>
</evidence>
<dbReference type="GO" id="GO:0022857">
    <property type="term" value="F:transmembrane transporter activity"/>
    <property type="evidence" value="ECO:0007669"/>
    <property type="project" value="UniProtKB-ARBA"/>
</dbReference>
<keyword evidence="1" id="KW-0813">Transport</keyword>
<dbReference type="PANTHER" id="PTHR43423">
    <property type="entry name" value="ABC TRANSPORTER I FAMILY MEMBER 17"/>
    <property type="match status" value="1"/>
</dbReference>
<evidence type="ECO:0000256" key="2">
    <source>
        <dbReference type="ARBA" id="ARBA00022475"/>
    </source>
</evidence>
<evidence type="ECO:0000256" key="3">
    <source>
        <dbReference type="ARBA" id="ARBA00022519"/>
    </source>
</evidence>
<dbReference type="Gene3D" id="3.40.50.300">
    <property type="entry name" value="P-loop containing nucleotide triphosphate hydrolases"/>
    <property type="match status" value="1"/>
</dbReference>
<reference evidence="9 10" key="1">
    <citation type="journal article" date="2011" name="J. Bacteriol.">
        <title>Draft genome sequence of Sporolactobacillus inulinus strain CASD, an efficient D-lactic acid-producing bacterium with high-concentration lactate tolerance capability.</title>
        <authorList>
            <person name="Yu B."/>
            <person name="Su F."/>
            <person name="Wang L."/>
            <person name="Xu K."/>
            <person name="Zhao B."/>
            <person name="Xu P."/>
        </authorList>
    </citation>
    <scope>NUCLEOTIDE SEQUENCE [LARGE SCALE GENOMIC DNA]</scope>
    <source>
        <strain evidence="9 10">CASD</strain>
    </source>
</reference>
<dbReference type="AlphaFoldDB" id="A0A0U1QNF8"/>
<keyword evidence="4" id="KW-0547">Nucleotide-binding</keyword>
<dbReference type="InterPro" id="IPR003593">
    <property type="entry name" value="AAA+_ATPase"/>
</dbReference>
<dbReference type="EMBL" id="AFVQ02000108">
    <property type="protein sequence ID" value="KLI02344.1"/>
    <property type="molecule type" value="Genomic_DNA"/>
</dbReference>
<dbReference type="GO" id="GO:0016887">
    <property type="term" value="F:ATP hydrolysis activity"/>
    <property type="evidence" value="ECO:0007669"/>
    <property type="project" value="InterPro"/>
</dbReference>
<comment type="caution">
    <text evidence="9">The sequence shown here is derived from an EMBL/GenBank/DDBJ whole genome shotgun (WGS) entry which is preliminary data.</text>
</comment>
<dbReference type="Proteomes" id="UP000035553">
    <property type="component" value="Unassembled WGS sequence"/>
</dbReference>
<evidence type="ECO:0000256" key="4">
    <source>
        <dbReference type="ARBA" id="ARBA00022741"/>
    </source>
</evidence>
<dbReference type="CDD" id="cd03225">
    <property type="entry name" value="ABC_cobalt_CbiO_domain1"/>
    <property type="match status" value="1"/>
</dbReference>
<feature type="domain" description="ABC transporter" evidence="8">
    <location>
        <begin position="4"/>
        <end position="217"/>
    </location>
</feature>
<dbReference type="InterPro" id="IPR003439">
    <property type="entry name" value="ABC_transporter-like_ATP-bd"/>
</dbReference>
<dbReference type="OrthoDB" id="9785080at2"/>
<dbReference type="PANTHER" id="PTHR43423:SF12">
    <property type="entry name" value="IRON EXPORT ATP-BINDING PROTEIN FETA-RELATED"/>
    <property type="match status" value="1"/>
</dbReference>
<keyword evidence="3" id="KW-0997">Cell inner membrane</keyword>
<keyword evidence="5 9" id="KW-0067">ATP-binding</keyword>
<dbReference type="SMART" id="SM00382">
    <property type="entry name" value="AAA"/>
    <property type="match status" value="1"/>
</dbReference>
<dbReference type="GO" id="GO:0005524">
    <property type="term" value="F:ATP binding"/>
    <property type="evidence" value="ECO:0007669"/>
    <property type="project" value="UniProtKB-KW"/>
</dbReference>
<evidence type="ECO:0000313" key="9">
    <source>
        <dbReference type="EMBL" id="KLI02344.1"/>
    </source>
</evidence>
<evidence type="ECO:0000256" key="5">
    <source>
        <dbReference type="ARBA" id="ARBA00022840"/>
    </source>
</evidence>
<dbReference type="InterPro" id="IPR015856">
    <property type="entry name" value="ABC_transpr_CbiO/EcfA_su"/>
</dbReference>
<evidence type="ECO:0000313" key="10">
    <source>
        <dbReference type="Proteomes" id="UP000035553"/>
    </source>
</evidence>
<dbReference type="SUPFAM" id="SSF52540">
    <property type="entry name" value="P-loop containing nucleoside triphosphate hydrolases"/>
    <property type="match status" value="1"/>
</dbReference>
<keyword evidence="10" id="KW-1185">Reference proteome</keyword>
<accession>A0A0U1QNF8</accession>
<evidence type="ECO:0000256" key="1">
    <source>
        <dbReference type="ARBA" id="ARBA00022448"/>
    </source>
</evidence>
<evidence type="ECO:0000256" key="6">
    <source>
        <dbReference type="ARBA" id="ARBA00022967"/>
    </source>
</evidence>
<dbReference type="GO" id="GO:0016020">
    <property type="term" value="C:membrane"/>
    <property type="evidence" value="ECO:0007669"/>
    <property type="project" value="InterPro"/>
</dbReference>
<sequence length="218" mass="24788">MSLLEFSHVSFTRENRTIVNDLSLSIEAGDFLSIVGPSGSGKSTLLRLCCHLISPTEGTIRFHGQDLMRFNPMELRKQISYCFQMPYLFGDTVRNNLEYPFLLRNQPVDPDRLEELFAAFQMSTNNLEKEIQNLSGGEKQRIALMRSIVFRPEILLLDEVTSALDVANTQIVEKVIEALNQAGITILWITHNPEQSRKYANKILTIDTGEVRSLEAIR</sequence>
<keyword evidence="2" id="KW-1003">Cell membrane</keyword>
<proteinExistence type="predicted"/>
<dbReference type="PROSITE" id="PS50893">
    <property type="entry name" value="ABC_TRANSPORTER_2"/>
    <property type="match status" value="1"/>
</dbReference>
<dbReference type="Pfam" id="PF00005">
    <property type="entry name" value="ABC_tran"/>
    <property type="match status" value="1"/>
</dbReference>
<keyword evidence="7" id="KW-0472">Membrane</keyword>
<evidence type="ECO:0000259" key="8">
    <source>
        <dbReference type="PROSITE" id="PS50893"/>
    </source>
</evidence>
<dbReference type="RefSeq" id="WP_029548193.1">
    <property type="nucleotide sequence ID" value="NZ_AFVQ02000108.1"/>
</dbReference>
<protein>
    <submittedName>
        <fullName evidence="9">Methionine ABC transporter ATP-binding protein</fullName>
    </submittedName>
</protein>
<gene>
    <name evidence="9" type="ORF">SINU_08470</name>
</gene>
<dbReference type="InterPro" id="IPR027417">
    <property type="entry name" value="P-loop_NTPase"/>
</dbReference>
<name>A0A0U1QNF8_9BACL</name>